<dbReference type="InterPro" id="IPR025334">
    <property type="entry name" value="DUF4240"/>
</dbReference>
<reference evidence="3" key="1">
    <citation type="journal article" date="2019" name="Int. J. Syst. Evol. Microbiol.">
        <title>The Global Catalogue of Microorganisms (GCM) 10K type strain sequencing project: providing services to taxonomists for standard genome sequencing and annotation.</title>
        <authorList>
            <consortium name="The Broad Institute Genomics Platform"/>
            <consortium name="The Broad Institute Genome Sequencing Center for Infectious Disease"/>
            <person name="Wu L."/>
            <person name="Ma J."/>
        </authorList>
    </citation>
    <scope>NUCLEOTIDE SEQUENCE [LARGE SCALE GENOMIC DNA]</scope>
    <source>
        <strain evidence="3">JCM 9458</strain>
    </source>
</reference>
<dbReference type="EMBL" id="BAAAYN010000129">
    <property type="protein sequence ID" value="GAA3399319.1"/>
    <property type="molecule type" value="Genomic_DNA"/>
</dbReference>
<evidence type="ECO:0000313" key="2">
    <source>
        <dbReference type="EMBL" id="GAA3399319.1"/>
    </source>
</evidence>
<dbReference type="Proteomes" id="UP001501676">
    <property type="component" value="Unassembled WGS sequence"/>
</dbReference>
<accession>A0ABP6TEC9</accession>
<evidence type="ECO:0000313" key="3">
    <source>
        <dbReference type="Proteomes" id="UP001501676"/>
    </source>
</evidence>
<feature type="domain" description="DUF4240" evidence="1">
    <location>
        <begin position="1"/>
        <end position="122"/>
    </location>
</feature>
<comment type="caution">
    <text evidence="2">The sequence shown here is derived from an EMBL/GenBank/DDBJ whole genome shotgun (WGS) entry which is preliminary data.</text>
</comment>
<organism evidence="2 3">
    <name type="scientific">Cryptosporangium minutisporangium</name>
    <dbReference type="NCBI Taxonomy" id="113569"/>
    <lineage>
        <taxon>Bacteria</taxon>
        <taxon>Bacillati</taxon>
        <taxon>Actinomycetota</taxon>
        <taxon>Actinomycetes</taxon>
        <taxon>Cryptosporangiales</taxon>
        <taxon>Cryptosporangiaceae</taxon>
        <taxon>Cryptosporangium</taxon>
    </lineage>
</organism>
<evidence type="ECO:0000259" key="1">
    <source>
        <dbReference type="Pfam" id="PF14024"/>
    </source>
</evidence>
<gene>
    <name evidence="2" type="ORF">GCM10020369_84750</name>
</gene>
<sequence length="281" mass="31089">MTEEEFWALVGQLGGAVTEESVEHLTTALAARSEAAIIGFADQLAAALYRLDTPPHADRDLLDPESGQSMGMSDDSFLYARAGTVAAGRAVYERAVADPAALRTSLEDLNGEFLLQVAPEAWDRATGLAWDHETPVSYETGSNWPAWGKTAPVEAEPYRAPWFRLGIYHGLDARRVTAQVRALFACDDAIRKDAAWQAWWEHAGTPELELNMYYGFETEGVKPPRVRRAKHRAQADVYFGSERITAPTKDMLRAQVEKDVLLVLGLVRDKFGLPPLPPLPR</sequence>
<keyword evidence="3" id="KW-1185">Reference proteome</keyword>
<dbReference type="Pfam" id="PF14024">
    <property type="entry name" value="DUF4240"/>
    <property type="match status" value="1"/>
</dbReference>
<name>A0ABP6TEC9_9ACTN</name>
<dbReference type="RefSeq" id="WP_345734032.1">
    <property type="nucleotide sequence ID" value="NZ_BAAAYN010000129.1"/>
</dbReference>
<proteinExistence type="predicted"/>
<protein>
    <recommendedName>
        <fullName evidence="1">DUF4240 domain-containing protein</fullName>
    </recommendedName>
</protein>